<dbReference type="InterPro" id="IPR020845">
    <property type="entry name" value="AMP-binding_CS"/>
</dbReference>
<dbReference type="InterPro" id="IPR025110">
    <property type="entry name" value="AMP-bd_C"/>
</dbReference>
<dbReference type="SUPFAM" id="SSF56801">
    <property type="entry name" value="Acetyl-CoA synthetase-like"/>
    <property type="match status" value="1"/>
</dbReference>
<dbReference type="Gene3D" id="3.40.50.12780">
    <property type="entry name" value="N-terminal domain of ligase-like"/>
    <property type="match status" value="1"/>
</dbReference>
<keyword evidence="4" id="KW-0443">Lipid metabolism</keyword>
<evidence type="ECO:0000256" key="2">
    <source>
        <dbReference type="ARBA" id="ARBA00022598"/>
    </source>
</evidence>
<reference evidence="8 9" key="1">
    <citation type="journal article" date="2015" name="Front. Microbiol.">
        <title>Genome sequence of the plant growth promoting endophytic yeast Rhodotorula graminis WP1.</title>
        <authorList>
            <person name="Firrincieli A."/>
            <person name="Otillar R."/>
            <person name="Salamov A."/>
            <person name="Schmutz J."/>
            <person name="Khan Z."/>
            <person name="Redman R.S."/>
            <person name="Fleck N.D."/>
            <person name="Lindquist E."/>
            <person name="Grigoriev I.V."/>
            <person name="Doty S.L."/>
        </authorList>
    </citation>
    <scope>NUCLEOTIDE SEQUENCE [LARGE SCALE GENOMIC DNA]</scope>
    <source>
        <strain evidence="8 9">WP1</strain>
    </source>
</reference>
<dbReference type="Gene3D" id="3.30.300.30">
    <property type="match status" value="1"/>
</dbReference>
<keyword evidence="2" id="KW-0436">Ligase</keyword>
<evidence type="ECO:0008006" key="10">
    <source>
        <dbReference type="Google" id="ProtNLM"/>
    </source>
</evidence>
<evidence type="ECO:0000259" key="7">
    <source>
        <dbReference type="Pfam" id="PF13193"/>
    </source>
</evidence>
<feature type="region of interest" description="Disordered" evidence="5">
    <location>
        <begin position="1"/>
        <end position="35"/>
    </location>
</feature>
<name>A0A194SFH7_RHOGW</name>
<dbReference type="AlphaFoldDB" id="A0A194SFH7"/>
<comment type="similarity">
    <text evidence="1">Belongs to the ATP-dependent AMP-binding enzyme family.</text>
</comment>
<evidence type="ECO:0000259" key="6">
    <source>
        <dbReference type="Pfam" id="PF00501"/>
    </source>
</evidence>
<dbReference type="InterPro" id="IPR045851">
    <property type="entry name" value="AMP-bd_C_sf"/>
</dbReference>
<evidence type="ECO:0000313" key="8">
    <source>
        <dbReference type="EMBL" id="KPV78336.1"/>
    </source>
</evidence>
<dbReference type="Pfam" id="PF00501">
    <property type="entry name" value="AMP-binding"/>
    <property type="match status" value="1"/>
</dbReference>
<evidence type="ECO:0000256" key="1">
    <source>
        <dbReference type="ARBA" id="ARBA00006432"/>
    </source>
</evidence>
<gene>
    <name evidence="8" type="ORF">RHOBADRAFT_33008</name>
</gene>
<feature type="compositionally biased region" description="Pro residues" evidence="5">
    <location>
        <begin position="21"/>
        <end position="30"/>
    </location>
</feature>
<dbReference type="InterPro" id="IPR000873">
    <property type="entry name" value="AMP-dep_synth/lig_dom"/>
</dbReference>
<feature type="domain" description="AMP-dependent synthetase/ligase" evidence="6">
    <location>
        <begin position="64"/>
        <end position="446"/>
    </location>
</feature>
<dbReference type="GO" id="GO:0006631">
    <property type="term" value="P:fatty acid metabolic process"/>
    <property type="evidence" value="ECO:0007669"/>
    <property type="project" value="UniProtKB-KW"/>
</dbReference>
<dbReference type="PANTHER" id="PTHR43859:SF4">
    <property type="entry name" value="BUTANOATE--COA LIGASE AAE1-RELATED"/>
    <property type="match status" value="1"/>
</dbReference>
<dbReference type="InterPro" id="IPR042099">
    <property type="entry name" value="ANL_N_sf"/>
</dbReference>
<protein>
    <recommendedName>
        <fullName evidence="10">AMP-dependent synthetase/ligase domain-containing protein</fullName>
    </recommendedName>
</protein>
<dbReference type="RefSeq" id="XP_018274385.1">
    <property type="nucleotide sequence ID" value="XM_018413071.1"/>
</dbReference>
<dbReference type="Proteomes" id="UP000053890">
    <property type="component" value="Unassembled WGS sequence"/>
</dbReference>
<dbReference type="EMBL" id="KQ474073">
    <property type="protein sequence ID" value="KPV78336.1"/>
    <property type="molecule type" value="Genomic_DNA"/>
</dbReference>
<evidence type="ECO:0000256" key="5">
    <source>
        <dbReference type="SAM" id="MobiDB-lite"/>
    </source>
</evidence>
<dbReference type="PANTHER" id="PTHR43859">
    <property type="entry name" value="ACYL-ACTIVATING ENZYME"/>
    <property type="match status" value="1"/>
</dbReference>
<dbReference type="OMA" id="CGAPIVY"/>
<dbReference type="Pfam" id="PF13193">
    <property type="entry name" value="AMP-binding_C"/>
    <property type="match status" value="1"/>
</dbReference>
<evidence type="ECO:0000313" key="9">
    <source>
        <dbReference type="Proteomes" id="UP000053890"/>
    </source>
</evidence>
<dbReference type="PROSITE" id="PS00455">
    <property type="entry name" value="AMP_BINDING"/>
    <property type="match status" value="1"/>
</dbReference>
<evidence type="ECO:0000256" key="3">
    <source>
        <dbReference type="ARBA" id="ARBA00022832"/>
    </source>
</evidence>
<dbReference type="GO" id="GO:0016874">
    <property type="term" value="F:ligase activity"/>
    <property type="evidence" value="ECO:0007669"/>
    <property type="project" value="UniProtKB-KW"/>
</dbReference>
<accession>A0A194SFH7</accession>
<feature type="domain" description="AMP-binding enzyme C-terminal" evidence="7">
    <location>
        <begin position="497"/>
        <end position="579"/>
    </location>
</feature>
<proteinExistence type="inferred from homology"/>
<keyword evidence="9" id="KW-1185">Reference proteome</keyword>
<dbReference type="STRING" id="578459.A0A194SFH7"/>
<organism evidence="8 9">
    <name type="scientific">Rhodotorula graminis (strain WP1)</name>
    <dbReference type="NCBI Taxonomy" id="578459"/>
    <lineage>
        <taxon>Eukaryota</taxon>
        <taxon>Fungi</taxon>
        <taxon>Dikarya</taxon>
        <taxon>Basidiomycota</taxon>
        <taxon>Pucciniomycotina</taxon>
        <taxon>Microbotryomycetes</taxon>
        <taxon>Sporidiobolales</taxon>
        <taxon>Sporidiobolaceae</taxon>
        <taxon>Rhodotorula</taxon>
    </lineage>
</organism>
<keyword evidence="3" id="KW-0276">Fatty acid metabolism</keyword>
<evidence type="ECO:0000256" key="4">
    <source>
        <dbReference type="ARBA" id="ARBA00023098"/>
    </source>
</evidence>
<sequence>MPAQSNKPTERLHQVSQHLQPSPPPRPSTRPPAAFRWRPALPADLPVWHTPLNPITFLLKAALIRPDHPALVHPGRAGGGVSWTYSAWAERVAQLAYALRARGLEEGDRVFVLGPNVPFVSDALQAVPAAKMVLVVVNTRLSAPEIEFLVQDSGTKLILVDESLVHLLPEDVVAGGGKVQVVRCVDTGKADDPYEQFLREGAAYDQKLGGKEWAGLEFHRDEESTIAITYTSGTTSRPKGVELTARGCYLAAIANAVESRLTDNSIYLWTLPKFHVLGWCFPWSTTMAMCTQVCLRAMDYSVIWDAFLNDGITHYNAAPTVQIAIVGHPKARKLDRPLLATIAGAAPTATLIQQLEKLGITVVHVYGTSEVYGPMTRTYYVDRASPHYYRDMAKQGHAFLTADDIRIVRLTPEGEPPTTDLTETAPDGQEVGEIVLRGNLAMKRYFKNEEATKKAFAGGHYHTGDLGIRYPDGTFAIVDRAKDFIISGGENISSLAVESAVAAHDDVFECAVVGRAHEKWGERPHAVVVLKPGSKWHGKHAEFEADLKGALRGKISAFAIPEWVEVVKPEELPKTSTGKIQKVALRDRVKKLSQ</sequence>
<dbReference type="OrthoDB" id="10253115at2759"/>
<dbReference type="GeneID" id="28973520"/>